<evidence type="ECO:0000256" key="4">
    <source>
        <dbReference type="ARBA" id="ARBA00012366"/>
    </source>
</evidence>
<dbReference type="HAMAP" id="MF_00183">
    <property type="entry name" value="DXP_reductoisom"/>
    <property type="match status" value="1"/>
</dbReference>
<gene>
    <name evidence="17" type="primary">ispC</name>
    <name evidence="13" type="synonym">dxr</name>
    <name evidence="17" type="ORF">FFU37_03910</name>
</gene>
<dbReference type="FunFam" id="1.10.1740.10:FF:000004">
    <property type="entry name" value="1-deoxy-D-xylulose 5-phosphate reductoisomerase"/>
    <property type="match status" value="1"/>
</dbReference>
<feature type="binding site" evidence="13">
    <location>
        <position position="41"/>
    </location>
    <ligand>
        <name>NADPH</name>
        <dbReference type="ChEBI" id="CHEBI:57783"/>
    </ligand>
</feature>
<feature type="binding site" evidence="13">
    <location>
        <position position="129"/>
    </location>
    <ligand>
        <name>NADPH</name>
        <dbReference type="ChEBI" id="CHEBI:57783"/>
    </ligand>
</feature>
<evidence type="ECO:0000256" key="2">
    <source>
        <dbReference type="ARBA" id="ARBA00005094"/>
    </source>
</evidence>
<evidence type="ECO:0000313" key="18">
    <source>
        <dbReference type="Proteomes" id="UP000310065"/>
    </source>
</evidence>
<feature type="binding site" evidence="13">
    <location>
        <position position="231"/>
    </location>
    <ligand>
        <name>1-deoxy-D-xylulose 5-phosphate</name>
        <dbReference type="ChEBI" id="CHEBI:57792"/>
    </ligand>
</feature>
<feature type="binding site" evidence="13">
    <location>
        <position position="13"/>
    </location>
    <ligand>
        <name>NADPH</name>
        <dbReference type="ChEBI" id="CHEBI:57783"/>
    </ligand>
</feature>
<feature type="binding site" evidence="13">
    <location>
        <position position="16"/>
    </location>
    <ligand>
        <name>NADPH</name>
        <dbReference type="ChEBI" id="CHEBI:57783"/>
    </ligand>
</feature>
<dbReference type="NCBIfam" id="NF003938">
    <property type="entry name" value="PRK05447.1-1"/>
    <property type="match status" value="1"/>
</dbReference>
<organism evidence="17 18">
    <name type="scientific">Pseudoalteromonas distincta</name>
    <dbReference type="NCBI Taxonomy" id="77608"/>
    <lineage>
        <taxon>Bacteria</taxon>
        <taxon>Pseudomonadati</taxon>
        <taxon>Pseudomonadota</taxon>
        <taxon>Gammaproteobacteria</taxon>
        <taxon>Alteromonadales</taxon>
        <taxon>Pseudoalteromonadaceae</taxon>
        <taxon>Pseudoalteromonas</taxon>
    </lineage>
</organism>
<evidence type="ECO:0000256" key="12">
    <source>
        <dbReference type="ARBA" id="ARBA00071224"/>
    </source>
</evidence>
<dbReference type="GO" id="GO:0030145">
    <property type="term" value="F:manganese ion binding"/>
    <property type="evidence" value="ECO:0007669"/>
    <property type="project" value="TreeGrafter"/>
</dbReference>
<dbReference type="AlphaFoldDB" id="A0A4P9IZ18"/>
<dbReference type="SUPFAM" id="SSF51735">
    <property type="entry name" value="NAD(P)-binding Rossmann-fold domains"/>
    <property type="match status" value="1"/>
</dbReference>
<dbReference type="NCBIfam" id="NF009114">
    <property type="entry name" value="PRK12464.1"/>
    <property type="match status" value="1"/>
</dbReference>
<keyword evidence="13" id="KW-0460">Magnesium</keyword>
<dbReference type="Proteomes" id="UP000310065">
    <property type="component" value="Chromosome L1"/>
</dbReference>
<dbReference type="EMBL" id="CP040558">
    <property type="protein sequence ID" value="QCU73667.1"/>
    <property type="molecule type" value="Genomic_DNA"/>
</dbReference>
<keyword evidence="9 13" id="KW-0414">Isoprene biosynthesis</keyword>
<dbReference type="InterPro" id="IPR013644">
    <property type="entry name" value="DXP_reductoisomerase_C"/>
</dbReference>
<dbReference type="RefSeq" id="WP_138488756.1">
    <property type="nucleotide sequence ID" value="NZ_CP040558.1"/>
</dbReference>
<dbReference type="InterPro" id="IPR036169">
    <property type="entry name" value="DXPR_C_sf"/>
</dbReference>
<keyword evidence="6 13" id="KW-0521">NADP</keyword>
<feature type="domain" description="1-deoxy-D-xylulose 5-phosphate reductoisomerase C-terminal" evidence="15">
    <location>
        <begin position="149"/>
        <end position="242"/>
    </location>
</feature>
<evidence type="ECO:0000256" key="10">
    <source>
        <dbReference type="ARBA" id="ARBA00048543"/>
    </source>
</evidence>
<keyword evidence="7 13" id="KW-0560">Oxidoreductase</keyword>
<feature type="binding site" evidence="13">
    <location>
        <position position="128"/>
    </location>
    <ligand>
        <name>1-deoxy-D-xylulose 5-phosphate</name>
        <dbReference type="ChEBI" id="CHEBI:57792"/>
    </ligand>
</feature>
<keyword evidence="5 13" id="KW-0479">Metal-binding</keyword>
<comment type="caution">
    <text evidence="13">Lacks conserved residue(s) required for the propagation of feature annotation.</text>
</comment>
<comment type="similarity">
    <text evidence="3 13">Belongs to the DXR family.</text>
</comment>
<dbReference type="Pfam" id="PF13288">
    <property type="entry name" value="DXPR_C"/>
    <property type="match status" value="1"/>
</dbReference>
<evidence type="ECO:0000256" key="5">
    <source>
        <dbReference type="ARBA" id="ARBA00022723"/>
    </source>
</evidence>
<dbReference type="EC" id="1.1.1.267" evidence="4 13"/>
<keyword evidence="8 13" id="KW-0464">Manganese</keyword>
<feature type="binding site" evidence="13">
    <location>
        <position position="212"/>
    </location>
    <ligand>
        <name>1-deoxy-D-xylulose 5-phosphate</name>
        <dbReference type="ChEBI" id="CHEBI:57792"/>
    </ligand>
</feature>
<feature type="binding site" evidence="13">
    <location>
        <position position="39"/>
    </location>
    <ligand>
        <name>NADPH</name>
        <dbReference type="ChEBI" id="CHEBI:57783"/>
    </ligand>
</feature>
<comment type="pathway">
    <text evidence="2 13">Isoprenoid biosynthesis; isopentenyl diphosphate biosynthesis via DXP pathway; isopentenyl diphosphate from 1-deoxy-D-xylulose 5-phosphate: step 1/6.</text>
</comment>
<keyword evidence="17" id="KW-0413">Isomerase</keyword>
<dbReference type="InterPro" id="IPR026877">
    <property type="entry name" value="DXPR_C"/>
</dbReference>
<dbReference type="Pfam" id="PF08436">
    <property type="entry name" value="DXP_redisom_C"/>
    <property type="match status" value="1"/>
</dbReference>
<proteinExistence type="inferred from homology"/>
<protein>
    <recommendedName>
        <fullName evidence="12 13">1-deoxy-D-xylulose 5-phosphate reductoisomerase</fullName>
        <shortName evidence="13">DXP reductoisomerase</shortName>
        <ecNumber evidence="4 13">1.1.1.267</ecNumber>
    </recommendedName>
    <alternativeName>
        <fullName evidence="13">1-deoxyxylulose-5-phosphate reductoisomerase</fullName>
    </alternativeName>
    <alternativeName>
        <fullName evidence="13">2-C-methyl-D-erythritol 4-phosphate synthase</fullName>
    </alternativeName>
</protein>
<dbReference type="PANTHER" id="PTHR30525">
    <property type="entry name" value="1-DEOXY-D-XYLULOSE 5-PHOSPHATE REDUCTOISOMERASE"/>
    <property type="match status" value="1"/>
</dbReference>
<dbReference type="GO" id="GO:0070402">
    <property type="term" value="F:NADPH binding"/>
    <property type="evidence" value="ECO:0007669"/>
    <property type="project" value="InterPro"/>
</dbReference>
<comment type="catalytic activity">
    <reaction evidence="10">
        <text>2-C-methyl-D-erythritol 4-phosphate + NADP(+) = 1-deoxy-D-xylulose 5-phosphate + NADPH + H(+)</text>
        <dbReference type="Rhea" id="RHEA:13717"/>
        <dbReference type="ChEBI" id="CHEBI:15378"/>
        <dbReference type="ChEBI" id="CHEBI:57783"/>
        <dbReference type="ChEBI" id="CHEBI:57792"/>
        <dbReference type="ChEBI" id="CHEBI:58262"/>
        <dbReference type="ChEBI" id="CHEBI:58349"/>
        <dbReference type="EC" id="1.1.1.267"/>
    </reaction>
    <physiologicalReaction direction="right-to-left" evidence="10">
        <dbReference type="Rhea" id="RHEA:13719"/>
    </physiologicalReaction>
</comment>
<evidence type="ECO:0000256" key="6">
    <source>
        <dbReference type="ARBA" id="ARBA00022857"/>
    </source>
</evidence>
<dbReference type="FunFam" id="3.40.50.720:FF:000045">
    <property type="entry name" value="1-deoxy-D-xylulose 5-phosphate reductoisomerase"/>
    <property type="match status" value="1"/>
</dbReference>
<dbReference type="UniPathway" id="UPA00056">
    <property type="reaction ID" value="UER00092"/>
</dbReference>
<feature type="domain" description="DXP reductoisomerase C-terminal" evidence="16">
    <location>
        <begin position="274"/>
        <end position="389"/>
    </location>
</feature>
<feature type="binding site" evidence="13">
    <location>
        <position position="234"/>
    </location>
    <ligand>
        <name>1-deoxy-D-xylulose 5-phosphate</name>
        <dbReference type="ChEBI" id="CHEBI:57792"/>
    </ligand>
</feature>
<dbReference type="SUPFAM" id="SSF69055">
    <property type="entry name" value="1-deoxy-D-xylulose-5-phosphate reductoisomerase, C-terminal domain"/>
    <property type="match status" value="1"/>
</dbReference>
<evidence type="ECO:0000259" key="14">
    <source>
        <dbReference type="Pfam" id="PF02670"/>
    </source>
</evidence>
<feature type="binding site" evidence="13">
    <location>
        <position position="154"/>
    </location>
    <ligand>
        <name>1-deoxy-D-xylulose 5-phosphate</name>
        <dbReference type="ChEBI" id="CHEBI:57792"/>
    </ligand>
</feature>
<dbReference type="PANTHER" id="PTHR30525:SF0">
    <property type="entry name" value="1-DEOXY-D-XYLULOSE 5-PHOSPHATE REDUCTOISOMERASE, CHLOROPLASTIC"/>
    <property type="match status" value="1"/>
</dbReference>
<evidence type="ECO:0000259" key="15">
    <source>
        <dbReference type="Pfam" id="PF08436"/>
    </source>
</evidence>
<feature type="binding site" evidence="13">
    <location>
        <position position="189"/>
    </location>
    <ligand>
        <name>1-deoxy-D-xylulose 5-phosphate</name>
        <dbReference type="ChEBI" id="CHEBI:57792"/>
    </ligand>
</feature>
<reference evidence="17 18" key="1">
    <citation type="submission" date="2019-05" db="EMBL/GenBank/DDBJ databases">
        <title>Complete genome sequence of Pseudoalteromonas sp. 16-SW-7(T) isolated from the Okhotsk Sea, Russia.</title>
        <authorList>
            <person name="Nguyen T.H."/>
            <person name="Nedashkovskaya O.I."/>
            <person name="Kim S.-G."/>
        </authorList>
    </citation>
    <scope>NUCLEOTIDE SEQUENCE [LARGE SCALE GENOMIC DNA]</scope>
    <source>
        <strain evidence="17 18">16-SW-7</strain>
    </source>
</reference>
<dbReference type="GeneID" id="88774782"/>
<feature type="binding site" evidence="13">
    <location>
        <position position="155"/>
    </location>
    <ligand>
        <name>Mn(2+)</name>
        <dbReference type="ChEBI" id="CHEBI:29035"/>
    </ligand>
</feature>
<evidence type="ECO:0000256" key="11">
    <source>
        <dbReference type="ARBA" id="ARBA00054845"/>
    </source>
</evidence>
<evidence type="ECO:0000256" key="3">
    <source>
        <dbReference type="ARBA" id="ARBA00006825"/>
    </source>
</evidence>
<feature type="binding site" evidence="13">
    <location>
        <position position="155"/>
    </location>
    <ligand>
        <name>1-deoxy-D-xylulose 5-phosphate</name>
        <dbReference type="ChEBI" id="CHEBI:57792"/>
    </ligand>
</feature>
<evidence type="ECO:0000256" key="8">
    <source>
        <dbReference type="ARBA" id="ARBA00023211"/>
    </source>
</evidence>
<sequence>MSQKQLLVILGATGSIGLSTLDVVSRNKELFDVFVLAAGQNAKKMAELCIEHEPLYAIMATQQAAEQLSAYLANTQCQTLVMHGEQAMCDLCAHPDVDVVMSAIVGAAGLLPTLSAVEAGKKVLLANKESLVMSGQLFIDKVKQHKATLLPIDSEHNAIFQCLPSSLQNAKGDQNLQQHGVSKILLTGSGGPFLTRDINTLKDVTVSEAVAHPNWSMGQKISVDSATMMNKGLEFIEAKWLFNCDTSDIDVVIHPQSIIHSMVQYHDGSILAQMGNPDMRTPIAHALAYPERINAGVKPLNFSDICDFSFTKPDFSRYPNLQLAIDACSAGQGATTTVNAANEIAVSAFLNSKIGFTDIYKINAQTLEAATYTNVQSLDEILECDKLARISASEFITKVAH</sequence>
<comment type="cofactor">
    <cofactor evidence="1">
        <name>Co(2+)</name>
        <dbReference type="ChEBI" id="CHEBI:48828"/>
    </cofactor>
</comment>
<dbReference type="Gene3D" id="3.40.50.720">
    <property type="entry name" value="NAD(P)-binding Rossmann-like Domain"/>
    <property type="match status" value="1"/>
</dbReference>
<comment type="function">
    <text evidence="11 13">Catalyzes the NADPH-dependent rearrangement and reduction of 1-deoxy-D-xylulose-5-phosphate (DXP) to 2-C-methyl-D-erythritol 4-phosphate (MEP).</text>
</comment>
<name>A0A4P9IZ18_9GAMM</name>
<dbReference type="InterPro" id="IPR036291">
    <property type="entry name" value="NAD(P)-bd_dom_sf"/>
</dbReference>
<accession>A0A4P9IZ18</accession>
<feature type="binding site" evidence="13">
    <location>
        <position position="14"/>
    </location>
    <ligand>
        <name>NADPH</name>
        <dbReference type="ChEBI" id="CHEBI:57783"/>
    </ligand>
</feature>
<feature type="binding site" evidence="13">
    <location>
        <position position="153"/>
    </location>
    <ligand>
        <name>Mn(2+)</name>
        <dbReference type="ChEBI" id="CHEBI:29035"/>
    </ligand>
</feature>
<feature type="binding site" evidence="13">
    <location>
        <position position="218"/>
    </location>
    <ligand>
        <name>NADPH</name>
        <dbReference type="ChEBI" id="CHEBI:57783"/>
    </ligand>
</feature>
<evidence type="ECO:0000256" key="9">
    <source>
        <dbReference type="ARBA" id="ARBA00023229"/>
    </source>
</evidence>
<dbReference type="KEGG" id="pdv:FFU37_03910"/>
<evidence type="ECO:0000256" key="13">
    <source>
        <dbReference type="HAMAP-Rule" id="MF_00183"/>
    </source>
</evidence>
<dbReference type="SUPFAM" id="SSF55347">
    <property type="entry name" value="Glyceraldehyde-3-phosphate dehydrogenase-like, C-terminal domain"/>
    <property type="match status" value="1"/>
</dbReference>
<feature type="binding site" evidence="13">
    <location>
        <position position="127"/>
    </location>
    <ligand>
        <name>NADPH</name>
        <dbReference type="ChEBI" id="CHEBI:57783"/>
    </ligand>
</feature>
<feature type="domain" description="1-deoxy-D-xylulose 5-phosphate reductoisomerase N-terminal" evidence="14">
    <location>
        <begin position="7"/>
        <end position="135"/>
    </location>
</feature>
<comment type="cofactor">
    <cofactor evidence="13">
        <name>Mg(2+)</name>
        <dbReference type="ChEBI" id="CHEBI:18420"/>
    </cofactor>
    <cofactor evidence="13">
        <name>Mn(2+)</name>
        <dbReference type="ChEBI" id="CHEBI:29035"/>
    </cofactor>
</comment>
<evidence type="ECO:0000256" key="7">
    <source>
        <dbReference type="ARBA" id="ARBA00023002"/>
    </source>
</evidence>
<dbReference type="GO" id="GO:0030604">
    <property type="term" value="F:1-deoxy-D-xylulose-5-phosphate reductoisomerase activity"/>
    <property type="evidence" value="ECO:0007669"/>
    <property type="project" value="UniProtKB-UniRule"/>
</dbReference>
<feature type="binding site" evidence="13">
    <location>
        <position position="225"/>
    </location>
    <ligand>
        <name>1-deoxy-D-xylulose 5-phosphate</name>
        <dbReference type="ChEBI" id="CHEBI:57792"/>
    </ligand>
</feature>
<evidence type="ECO:0000256" key="1">
    <source>
        <dbReference type="ARBA" id="ARBA00001941"/>
    </source>
</evidence>
<feature type="binding site" evidence="13">
    <location>
        <position position="15"/>
    </location>
    <ligand>
        <name>NADPH</name>
        <dbReference type="ChEBI" id="CHEBI:57783"/>
    </ligand>
</feature>
<dbReference type="InterPro" id="IPR013512">
    <property type="entry name" value="DXP_reductoisomerase_N"/>
</dbReference>
<feature type="binding site" evidence="13">
    <location>
        <position position="234"/>
    </location>
    <ligand>
        <name>Mn(2+)</name>
        <dbReference type="ChEBI" id="CHEBI:29035"/>
    </ligand>
</feature>
<dbReference type="Pfam" id="PF02670">
    <property type="entry name" value="DXP_reductoisom"/>
    <property type="match status" value="1"/>
</dbReference>
<dbReference type="GO" id="GO:0016853">
    <property type="term" value="F:isomerase activity"/>
    <property type="evidence" value="ECO:0007669"/>
    <property type="project" value="UniProtKB-KW"/>
</dbReference>
<dbReference type="InterPro" id="IPR003821">
    <property type="entry name" value="DXP_reductoisomerase"/>
</dbReference>
<evidence type="ECO:0000313" key="17">
    <source>
        <dbReference type="EMBL" id="QCU73667.1"/>
    </source>
</evidence>
<dbReference type="PIRSF" id="PIRSF006205">
    <property type="entry name" value="Dxp_reductismrs"/>
    <property type="match status" value="1"/>
</dbReference>
<evidence type="ECO:0000259" key="16">
    <source>
        <dbReference type="Pfam" id="PF13288"/>
    </source>
</evidence>
<dbReference type="GO" id="GO:0051484">
    <property type="term" value="P:isopentenyl diphosphate biosynthetic process, methylerythritol 4-phosphate pathway involved in terpenoid biosynthetic process"/>
    <property type="evidence" value="ECO:0007669"/>
    <property type="project" value="UniProtKB-ARBA"/>
</dbReference>
<feature type="binding site" evidence="13">
    <location>
        <position position="230"/>
    </location>
    <ligand>
        <name>1-deoxy-D-xylulose 5-phosphate</name>
        <dbReference type="ChEBI" id="CHEBI:57792"/>
    </ligand>
</feature>
<dbReference type="NCBIfam" id="TIGR00243">
    <property type="entry name" value="Dxr"/>
    <property type="match status" value="1"/>
</dbReference>
<dbReference type="Gene3D" id="1.10.1740.10">
    <property type="match status" value="1"/>
</dbReference>